<dbReference type="RefSeq" id="WP_183368375.1">
    <property type="nucleotide sequence ID" value="NZ_JACIEZ010000015.1"/>
</dbReference>
<protein>
    <recommendedName>
        <fullName evidence="1">CoA-binding domain-containing protein</fullName>
    </recommendedName>
</protein>
<dbReference type="Pfam" id="PF13380">
    <property type="entry name" value="CoA_binding_2"/>
    <property type="match status" value="1"/>
</dbReference>
<dbReference type="InterPro" id="IPR036291">
    <property type="entry name" value="NAD(P)-bd_dom_sf"/>
</dbReference>
<dbReference type="SMART" id="SM00881">
    <property type="entry name" value="CoA_binding"/>
    <property type="match status" value="1"/>
</dbReference>
<sequence length="142" mass="15260">MSIDGHSNETIRDILTSVKVIALVGASPNPERPSHRVMQFLLSRGYRVLPVNPGQAGKTLLGQTVYGRLSDIPEPVDMVDVFRAADALPEVVAEAIALDPKPRVIWGQLGVVNEMAADTARAAGLQVVMDRCPAIEIPRLGL</sequence>
<dbReference type="InterPro" id="IPR003781">
    <property type="entry name" value="CoA-bd"/>
</dbReference>
<keyword evidence="3" id="KW-1185">Reference proteome</keyword>
<dbReference type="AlphaFoldDB" id="A0A7W6NMY3"/>
<proteinExistence type="predicted"/>
<dbReference type="PANTHER" id="PTHR33303:SF2">
    <property type="entry name" value="COA-BINDING DOMAIN-CONTAINING PROTEIN"/>
    <property type="match status" value="1"/>
</dbReference>
<evidence type="ECO:0000313" key="2">
    <source>
        <dbReference type="EMBL" id="MBB4067134.1"/>
    </source>
</evidence>
<feature type="domain" description="CoA-binding" evidence="1">
    <location>
        <begin position="15"/>
        <end position="111"/>
    </location>
</feature>
<accession>A0A7W6NMY3</accession>
<evidence type="ECO:0000259" key="1">
    <source>
        <dbReference type="SMART" id="SM00881"/>
    </source>
</evidence>
<organism evidence="2 3">
    <name type="scientific">Gellertiella hungarica</name>
    <dbReference type="NCBI Taxonomy" id="1572859"/>
    <lineage>
        <taxon>Bacteria</taxon>
        <taxon>Pseudomonadati</taxon>
        <taxon>Pseudomonadota</taxon>
        <taxon>Alphaproteobacteria</taxon>
        <taxon>Hyphomicrobiales</taxon>
        <taxon>Rhizobiaceae</taxon>
        <taxon>Gellertiella</taxon>
    </lineage>
</organism>
<name>A0A7W6NMY3_9HYPH</name>
<comment type="caution">
    <text evidence="2">The sequence shown here is derived from an EMBL/GenBank/DDBJ whole genome shotgun (WGS) entry which is preliminary data.</text>
</comment>
<dbReference type="Proteomes" id="UP000528286">
    <property type="component" value="Unassembled WGS sequence"/>
</dbReference>
<reference evidence="2 3" key="1">
    <citation type="submission" date="2020-08" db="EMBL/GenBank/DDBJ databases">
        <title>Genomic Encyclopedia of Type Strains, Phase IV (KMG-IV): sequencing the most valuable type-strain genomes for metagenomic binning, comparative biology and taxonomic classification.</title>
        <authorList>
            <person name="Goeker M."/>
        </authorList>
    </citation>
    <scope>NUCLEOTIDE SEQUENCE [LARGE SCALE GENOMIC DNA]</scope>
    <source>
        <strain evidence="2 3">DSM 29853</strain>
    </source>
</reference>
<dbReference type="EMBL" id="JACIEZ010000015">
    <property type="protein sequence ID" value="MBB4067134.1"/>
    <property type="molecule type" value="Genomic_DNA"/>
</dbReference>
<dbReference type="SUPFAM" id="SSF51735">
    <property type="entry name" value="NAD(P)-binding Rossmann-fold domains"/>
    <property type="match status" value="1"/>
</dbReference>
<evidence type="ECO:0000313" key="3">
    <source>
        <dbReference type="Proteomes" id="UP000528286"/>
    </source>
</evidence>
<dbReference type="Gene3D" id="3.40.50.720">
    <property type="entry name" value="NAD(P)-binding Rossmann-like Domain"/>
    <property type="match status" value="1"/>
</dbReference>
<dbReference type="PANTHER" id="PTHR33303">
    <property type="entry name" value="CYTOPLASMIC PROTEIN-RELATED"/>
    <property type="match status" value="1"/>
</dbReference>
<gene>
    <name evidence="2" type="ORF">GGR23_004363</name>
</gene>